<sequence>MKAGIYLVKDKFSEAKHLLSLNGKEPFIRIENCISLSEFACGKLEKDHCVVKEILENPENFEFSLLSNEVEKTLEIREEPEELPTLSDDEYMRITQDEFIQPDGELSQVLAIAEINAVFHTDWDKSREIFTNIVLPRYEAEKWERLQLKNRSSSISEATSVIS</sequence>
<reference evidence="1 2" key="1">
    <citation type="submission" date="2020-07" db="EMBL/GenBank/DDBJ databases">
        <title>Taxonomic proposal: Crassvirales, a new order of highly abundant and diverse bacterial viruses.</title>
        <authorList>
            <person name="Shkoporov A.N."/>
            <person name="Stockdale S.R."/>
            <person name="Guerin E."/>
            <person name="Ross R.P."/>
            <person name="Hill C."/>
        </authorList>
    </citation>
    <scope>NUCLEOTIDE SEQUENCE [LARGE SCALE GENOMIC DNA]</scope>
</reference>
<dbReference type="KEGG" id="vg:65128482"/>
<keyword evidence="2" id="KW-1185">Reference proteome</keyword>
<protein>
    <submittedName>
        <fullName evidence="1">Uncharacterized protein</fullName>
    </submittedName>
</protein>
<name>A0A7M1RYE1_9CAUD</name>
<evidence type="ECO:0000313" key="1">
    <source>
        <dbReference type="EMBL" id="QOR58030.1"/>
    </source>
</evidence>
<dbReference type="EMBL" id="MT774375">
    <property type="protein sequence ID" value="QOR58030.1"/>
    <property type="molecule type" value="Genomic_DNA"/>
</dbReference>
<evidence type="ECO:0000313" key="2">
    <source>
        <dbReference type="Proteomes" id="UP000593838"/>
    </source>
</evidence>
<dbReference type="RefSeq" id="YP_010110188.1">
    <property type="nucleotide sequence ID" value="NC_055868.1"/>
</dbReference>
<proteinExistence type="predicted"/>
<dbReference type="GeneID" id="65128482"/>
<accession>A0A7M1RYE1</accession>
<organism evidence="1 2">
    <name type="scientific">uncultured phage cr50_1</name>
    <dbReference type="NCBI Taxonomy" id="2772059"/>
    <lineage>
        <taxon>Viruses</taxon>
        <taxon>Duplodnaviria</taxon>
        <taxon>Heunggongvirae</taxon>
        <taxon>Uroviricota</taxon>
        <taxon>Caudoviricetes</taxon>
        <taxon>Crassvirales</taxon>
        <taxon>Suoliviridae</taxon>
        <taxon>Boorivirinae</taxon>
        <taxon>Cohcovirus</taxon>
        <taxon>Cohcovirus hiberniae</taxon>
    </lineage>
</organism>
<dbReference type="Proteomes" id="UP000593838">
    <property type="component" value="Segment"/>
</dbReference>